<dbReference type="InterPro" id="IPR001382">
    <property type="entry name" value="Glyco_hydro_47"/>
</dbReference>
<proteinExistence type="inferred from homology"/>
<evidence type="ECO:0000256" key="1">
    <source>
        <dbReference type="ARBA" id="ARBA00007658"/>
    </source>
</evidence>
<dbReference type="SUPFAM" id="SSF48225">
    <property type="entry name" value="Seven-hairpin glycosidases"/>
    <property type="match status" value="1"/>
</dbReference>
<protein>
    <submittedName>
        <fullName evidence="2">Uncharacterized protein</fullName>
    </submittedName>
</protein>
<dbReference type="InterPro" id="IPR036026">
    <property type="entry name" value="Seven-hairpin_glycosidases"/>
</dbReference>
<dbReference type="InterPro" id="IPR012341">
    <property type="entry name" value="6hp_glycosidase-like_sf"/>
</dbReference>
<name>A0ABP9XYF4_9FUNG</name>
<accession>A0ABP9XYF4</accession>
<reference evidence="2 3" key="1">
    <citation type="submission" date="2024-04" db="EMBL/GenBank/DDBJ databases">
        <title>genome sequences of Mucor flavus KT1a and Helicostylum pulchrum KT1b strains isolation_sourced from the surface of a dry-aged beef.</title>
        <authorList>
            <person name="Toyotome T."/>
            <person name="Hosono M."/>
            <person name="Torimaru M."/>
            <person name="Fukuda K."/>
            <person name="Mikami N."/>
        </authorList>
    </citation>
    <scope>NUCLEOTIDE SEQUENCE [LARGE SCALE GENOMIC DNA]</scope>
    <source>
        <strain evidence="2 3">KT1b</strain>
    </source>
</reference>
<dbReference type="Proteomes" id="UP001476247">
    <property type="component" value="Unassembled WGS sequence"/>
</dbReference>
<keyword evidence="3" id="KW-1185">Reference proteome</keyword>
<organism evidence="2 3">
    <name type="scientific">Helicostylum pulchrum</name>
    <dbReference type="NCBI Taxonomy" id="562976"/>
    <lineage>
        <taxon>Eukaryota</taxon>
        <taxon>Fungi</taxon>
        <taxon>Fungi incertae sedis</taxon>
        <taxon>Mucoromycota</taxon>
        <taxon>Mucoromycotina</taxon>
        <taxon>Mucoromycetes</taxon>
        <taxon>Mucorales</taxon>
        <taxon>Mucorineae</taxon>
        <taxon>Mucoraceae</taxon>
        <taxon>Helicostylum</taxon>
    </lineage>
</organism>
<evidence type="ECO:0000313" key="3">
    <source>
        <dbReference type="Proteomes" id="UP001476247"/>
    </source>
</evidence>
<sequence length="62" mass="6742">MACIATFCLTVLAAPSGLEDSRINDRAGMIKSAFKHAWKGYSDHAYGHDELQPLTNGTTDSR</sequence>
<dbReference type="EMBL" id="BAABUJ010000013">
    <property type="protein sequence ID" value="GAA5799786.1"/>
    <property type="molecule type" value="Genomic_DNA"/>
</dbReference>
<dbReference type="Pfam" id="PF01532">
    <property type="entry name" value="Glyco_hydro_47"/>
    <property type="match status" value="1"/>
</dbReference>
<comment type="similarity">
    <text evidence="1">Belongs to the glycosyl hydrolase 47 family.</text>
</comment>
<comment type="caution">
    <text evidence="2">The sequence shown here is derived from an EMBL/GenBank/DDBJ whole genome shotgun (WGS) entry which is preliminary data.</text>
</comment>
<gene>
    <name evidence="2" type="ORF">HPULCUR_005204</name>
</gene>
<evidence type="ECO:0000313" key="2">
    <source>
        <dbReference type="EMBL" id="GAA5799786.1"/>
    </source>
</evidence>
<dbReference type="Gene3D" id="1.50.10.10">
    <property type="match status" value="1"/>
</dbReference>